<dbReference type="GO" id="GO:0004618">
    <property type="term" value="F:phosphoglycerate kinase activity"/>
    <property type="evidence" value="ECO:0007669"/>
    <property type="project" value="UniProtKB-UniRule"/>
</dbReference>
<dbReference type="AlphaFoldDB" id="A0A1I7F0H0"/>
<evidence type="ECO:0000256" key="3">
    <source>
        <dbReference type="ARBA" id="ARBA00004838"/>
    </source>
</evidence>
<dbReference type="GO" id="GO:0005524">
    <property type="term" value="F:ATP binding"/>
    <property type="evidence" value="ECO:0007669"/>
    <property type="project" value="UniProtKB-KW"/>
</dbReference>
<keyword evidence="13" id="KW-0963">Cytoplasm</keyword>
<evidence type="ECO:0000313" key="15">
    <source>
        <dbReference type="EMBL" id="SFU29713.1"/>
    </source>
</evidence>
<dbReference type="InterPro" id="IPR036043">
    <property type="entry name" value="Phosphoglycerate_kinase_sf"/>
</dbReference>
<feature type="binding site" evidence="14">
    <location>
        <position position="566"/>
    </location>
    <ligand>
        <name>substrate</name>
    </ligand>
</feature>
<evidence type="ECO:0000256" key="2">
    <source>
        <dbReference type="ARBA" id="ARBA00004680"/>
    </source>
</evidence>
<feature type="binding site" evidence="13">
    <location>
        <position position="35"/>
    </location>
    <ligand>
        <name>substrate</name>
    </ligand>
</feature>
<name>A0A1I7F0H0_9FIRM</name>
<keyword evidence="9 13" id="KW-0418">Kinase</keyword>
<feature type="binding site" evidence="14">
    <location>
        <begin position="627"/>
        <end position="628"/>
    </location>
    <ligand>
        <name>substrate</name>
    </ligand>
</feature>
<dbReference type="SUPFAM" id="SSF51351">
    <property type="entry name" value="Triosephosphate isomerase (TIM)"/>
    <property type="match status" value="1"/>
</dbReference>
<dbReference type="FunFam" id="3.20.20.70:FF:000016">
    <property type="entry name" value="Triosephosphate isomerase"/>
    <property type="match status" value="1"/>
</dbReference>
<feature type="binding site" evidence="13">
    <location>
        <position position="293"/>
    </location>
    <ligand>
        <name>ATP</name>
        <dbReference type="ChEBI" id="CHEBI:30616"/>
    </ligand>
</feature>
<dbReference type="FunFam" id="3.40.50.1260:FF:000006">
    <property type="entry name" value="Phosphoglycerate kinase"/>
    <property type="match status" value="1"/>
</dbReference>
<keyword evidence="7 13" id="KW-0808">Transferase</keyword>
<comment type="function">
    <text evidence="14">Involved in the gluconeogenesis. Catalyzes stereospecifically the conversion of dihydroxyacetone phosphate (DHAP) to D-glyceraldehyde-3-phosphate (G3P).</text>
</comment>
<keyword evidence="12 14" id="KW-0413">Isomerase</keyword>
<evidence type="ECO:0000256" key="8">
    <source>
        <dbReference type="ARBA" id="ARBA00022741"/>
    </source>
</evidence>
<gene>
    <name evidence="14" type="primary">tpiA</name>
    <name evidence="13" type="synonym">pgk</name>
    <name evidence="15" type="ORF">SAMN05216508_101164</name>
</gene>
<dbReference type="EMBL" id="FPBT01000001">
    <property type="protein sequence ID" value="SFU29713.1"/>
    <property type="molecule type" value="Genomic_DNA"/>
</dbReference>
<dbReference type="UniPathway" id="UPA00109">
    <property type="reaction ID" value="UER00185"/>
</dbReference>
<evidence type="ECO:0000256" key="14">
    <source>
        <dbReference type="HAMAP-Rule" id="MF_00147"/>
    </source>
</evidence>
<feature type="binding site" evidence="13">
    <location>
        <position position="152"/>
    </location>
    <ligand>
        <name>substrate</name>
    </ligand>
</feature>
<dbReference type="Pfam" id="PF00162">
    <property type="entry name" value="PGK"/>
    <property type="match status" value="1"/>
</dbReference>
<feature type="binding site" evidence="14">
    <location>
        <begin position="402"/>
        <end position="404"/>
    </location>
    <ligand>
        <name>substrate</name>
    </ligand>
</feature>
<evidence type="ECO:0000256" key="12">
    <source>
        <dbReference type="ARBA" id="ARBA00023235"/>
    </source>
</evidence>
<comment type="pathway">
    <text evidence="3 13">Carbohydrate degradation; glycolysis; pyruvate from D-glyceraldehyde 3-phosphate: step 2/5.</text>
</comment>
<feature type="binding site" evidence="13">
    <location>
        <begin position="58"/>
        <end position="61"/>
    </location>
    <ligand>
        <name>substrate</name>
    </ligand>
</feature>
<keyword evidence="11 13" id="KW-0324">Glycolysis</keyword>
<evidence type="ECO:0000256" key="5">
    <source>
        <dbReference type="ARBA" id="ARBA00011245"/>
    </source>
</evidence>
<dbReference type="UniPathway" id="UPA00138"/>
<dbReference type="STRING" id="155865.SAMN05216515_10521"/>
<comment type="pathway">
    <text evidence="2 14">Carbohydrate degradation; glycolysis; D-glyceraldehyde 3-phosphate from glycerone phosphate: step 1/1.</text>
</comment>
<evidence type="ECO:0000256" key="6">
    <source>
        <dbReference type="ARBA" id="ARBA00022432"/>
    </source>
</evidence>
<feature type="binding site" evidence="13">
    <location>
        <begin position="20"/>
        <end position="22"/>
    </location>
    <ligand>
        <name>substrate</name>
    </ligand>
</feature>
<protein>
    <recommendedName>
        <fullName evidence="13 14">Multifunctional fusion protein</fullName>
    </recommendedName>
    <domain>
        <recommendedName>
            <fullName evidence="14">Triosephosphate isomerase</fullName>
            <shortName evidence="14">TIM</shortName>
            <shortName evidence="14">TPI</shortName>
            <ecNumber evidence="14">5.3.1.1</ecNumber>
        </recommendedName>
        <alternativeName>
            <fullName evidence="14">Triose-phosphate isomerase</fullName>
        </alternativeName>
    </domain>
    <domain>
        <recommendedName>
            <fullName evidence="13">Phosphoglycerate kinase</fullName>
            <ecNumber evidence="13">2.7.2.3</ecNumber>
        </recommendedName>
    </domain>
</protein>
<dbReference type="Gene3D" id="3.40.50.1260">
    <property type="entry name" value="Phosphoglycerate kinase, N-terminal domain"/>
    <property type="match status" value="2"/>
</dbReference>
<reference evidence="15 16" key="1">
    <citation type="submission" date="2016-10" db="EMBL/GenBank/DDBJ databases">
        <authorList>
            <person name="de Groot N.N."/>
        </authorList>
    </citation>
    <scope>NUCLEOTIDE SEQUENCE [LARGE SCALE GENOMIC DNA]</scope>
    <source>
        <strain evidence="15 16">KHGC13</strain>
    </source>
</reference>
<dbReference type="PANTHER" id="PTHR11406">
    <property type="entry name" value="PHOSPHOGLYCERATE KINASE"/>
    <property type="match status" value="1"/>
</dbReference>
<feature type="binding site" evidence="13">
    <location>
        <begin position="350"/>
        <end position="353"/>
    </location>
    <ligand>
        <name>ATP</name>
        <dbReference type="ChEBI" id="CHEBI:30616"/>
    </ligand>
</feature>
<dbReference type="SUPFAM" id="SSF53748">
    <property type="entry name" value="Phosphoglycerate kinase"/>
    <property type="match status" value="1"/>
</dbReference>
<dbReference type="PROSITE" id="PS51440">
    <property type="entry name" value="TIM_2"/>
    <property type="match status" value="1"/>
</dbReference>
<evidence type="ECO:0000256" key="4">
    <source>
        <dbReference type="ARBA" id="ARBA00008982"/>
    </source>
</evidence>
<dbReference type="InterPro" id="IPR013785">
    <property type="entry name" value="Aldolase_TIM"/>
</dbReference>
<dbReference type="PANTHER" id="PTHR11406:SF23">
    <property type="entry name" value="PHOSPHOGLYCERATE KINASE 1, CHLOROPLASTIC-RELATED"/>
    <property type="match status" value="1"/>
</dbReference>
<dbReference type="GO" id="GO:0043531">
    <property type="term" value="F:ADP binding"/>
    <property type="evidence" value="ECO:0007669"/>
    <property type="project" value="TreeGrafter"/>
</dbReference>
<dbReference type="GO" id="GO:0005829">
    <property type="term" value="C:cytosol"/>
    <property type="evidence" value="ECO:0007669"/>
    <property type="project" value="TreeGrafter"/>
</dbReference>
<dbReference type="CDD" id="cd00318">
    <property type="entry name" value="Phosphoglycerate_kinase"/>
    <property type="match status" value="1"/>
</dbReference>
<dbReference type="InterPro" id="IPR015824">
    <property type="entry name" value="Phosphoglycerate_kinase_N"/>
</dbReference>
<dbReference type="EC" id="2.7.2.3" evidence="13"/>
<dbReference type="PRINTS" id="PR00477">
    <property type="entry name" value="PHGLYCKINASE"/>
</dbReference>
<proteinExistence type="inferred from homology"/>
<dbReference type="GO" id="GO:0006096">
    <property type="term" value="P:glycolytic process"/>
    <property type="evidence" value="ECO:0007669"/>
    <property type="project" value="UniProtKB-UniRule"/>
</dbReference>
<dbReference type="GO" id="GO:0004807">
    <property type="term" value="F:triose-phosphate isomerase activity"/>
    <property type="evidence" value="ECO:0007669"/>
    <property type="project" value="UniProtKB-UniRule"/>
</dbReference>
<keyword evidence="8 13" id="KW-0547">Nucleotide-binding</keyword>
<evidence type="ECO:0000256" key="9">
    <source>
        <dbReference type="ARBA" id="ARBA00022777"/>
    </source>
</evidence>
<keyword evidence="6 14" id="KW-0312">Gluconeogenesis</keyword>
<comment type="similarity">
    <text evidence="4 13">Belongs to the phosphoglycerate kinase family.</text>
</comment>
<comment type="subunit">
    <text evidence="5 13">Monomer.</text>
</comment>
<feature type="active site" description="Electrophile" evidence="14">
    <location>
        <position position="487"/>
    </location>
</feature>
<evidence type="ECO:0000313" key="16">
    <source>
        <dbReference type="Proteomes" id="UP000198817"/>
    </source>
</evidence>
<dbReference type="PROSITE" id="PS00171">
    <property type="entry name" value="TIM_1"/>
    <property type="match status" value="1"/>
</dbReference>
<keyword evidence="10 13" id="KW-0067">ATP-binding</keyword>
<comment type="subcellular location">
    <subcellularLocation>
        <location evidence="13">Cytoplasm</location>
    </subcellularLocation>
</comment>
<feature type="binding site" evidence="13">
    <location>
        <position position="324"/>
    </location>
    <ligand>
        <name>ATP</name>
        <dbReference type="ChEBI" id="CHEBI:30616"/>
    </ligand>
</feature>
<feature type="binding site" evidence="13">
    <location>
        <position position="119"/>
    </location>
    <ligand>
        <name>substrate</name>
    </ligand>
</feature>
<dbReference type="Gene3D" id="3.20.20.70">
    <property type="entry name" value="Aldolase class I"/>
    <property type="match status" value="1"/>
</dbReference>
<comment type="catalytic activity">
    <reaction evidence="1 13">
        <text>(2R)-3-phosphoglycerate + ATP = (2R)-3-phospho-glyceroyl phosphate + ADP</text>
        <dbReference type="Rhea" id="RHEA:14801"/>
        <dbReference type="ChEBI" id="CHEBI:30616"/>
        <dbReference type="ChEBI" id="CHEBI:57604"/>
        <dbReference type="ChEBI" id="CHEBI:58272"/>
        <dbReference type="ChEBI" id="CHEBI:456216"/>
        <dbReference type="EC" id="2.7.2.3"/>
    </reaction>
</comment>
<feature type="active site" description="Proton acceptor" evidence="14">
    <location>
        <position position="560"/>
    </location>
</feature>
<sequence>MKKTVRDIDVQGKRVIARCDFNVPMQDGKITDDTRITAALPTIEYLRDHGAKVILMSHMGRPKGEPKMEFSMKPVADRLSEYLKQDVVFVSSPAVVDDAVRRAAAELEDGQIMLLENVRFRKEETENDPGFALELASLAEIFVQEAFGTAHRAHASTAGIADYLPAVSGFLIEKEVKFLGSAVENPMRPFVAIMGGAKVADKIGVIRSLLSKVDTLIVGGGMAYTFLKAKGLEIGTSLLDEKGVELAGDLMREAEEKHVRFLLPADVRVAAAFDNDAASEVVPVDAIPQDRMGMDIGPETVKLFSEAVREAATVVWNGPMGVFEMPNFAVGTRKIAEALAESDAVTIIGGGDSAAAVKQFGLGDRMTHISTGGGASLEYLEGKTLPGIAVIPELRVPFIGGNWKMFKTISEAKAFAEVFREIPRNPGVRTAICAPFLDIPVLTEMFAGTDIGVGAENVHFEDEGAFTGEISLPMLKEAGVGYCVIGHSERRQYFNETDETVNRKLKKVLSESSITPILCVGENLKQREAGNEKSVVSGQIEKDFDGLTPEQAKKTVIAYEPIWAIGTGKTATPEQAEEMCGFIRETVKSIYGGAVSESVIIQYGGSVKPKNVKEIMAKPDIDGALVGGASLDPEQFAAILNYME</sequence>
<comment type="subunit">
    <text evidence="14">Homodimer.</text>
</comment>
<dbReference type="Proteomes" id="UP000198817">
    <property type="component" value="Unassembled WGS sequence"/>
</dbReference>
<feature type="binding site" evidence="13">
    <location>
        <position position="202"/>
    </location>
    <ligand>
        <name>ATP</name>
        <dbReference type="ChEBI" id="CHEBI:30616"/>
    </ligand>
</feature>
<evidence type="ECO:0000256" key="11">
    <source>
        <dbReference type="ARBA" id="ARBA00023152"/>
    </source>
</evidence>
<dbReference type="InterPro" id="IPR001576">
    <property type="entry name" value="Phosphoglycerate_kinase"/>
</dbReference>
<dbReference type="FunFam" id="3.40.50.1260:FF:000003">
    <property type="entry name" value="Phosphoglycerate kinase"/>
    <property type="match status" value="1"/>
</dbReference>
<dbReference type="HAMAP" id="MF_00145">
    <property type="entry name" value="Phosphoglyc_kinase"/>
    <property type="match status" value="1"/>
</dbReference>
<feature type="binding site" evidence="14">
    <location>
        <position position="606"/>
    </location>
    <ligand>
        <name>substrate</name>
    </ligand>
</feature>
<dbReference type="HAMAP" id="MF_00147_B">
    <property type="entry name" value="TIM_B"/>
    <property type="match status" value="1"/>
</dbReference>
<dbReference type="InterPro" id="IPR000652">
    <property type="entry name" value="Triosephosphate_isomerase"/>
</dbReference>
<evidence type="ECO:0000256" key="13">
    <source>
        <dbReference type="HAMAP-Rule" id="MF_00145"/>
    </source>
</evidence>
<dbReference type="InterPro" id="IPR035990">
    <property type="entry name" value="TIM_sf"/>
</dbReference>
<keyword evidence="16" id="KW-1185">Reference proteome</keyword>
<comment type="similarity">
    <text evidence="14">Belongs to the triosephosphate isomerase family.</text>
</comment>
<accession>A0A1I7F0H0</accession>
<organism evidence="15 16">
    <name type="scientific">Eubacterium pyruvativorans</name>
    <dbReference type="NCBI Taxonomy" id="155865"/>
    <lineage>
        <taxon>Bacteria</taxon>
        <taxon>Bacillati</taxon>
        <taxon>Bacillota</taxon>
        <taxon>Clostridia</taxon>
        <taxon>Eubacteriales</taxon>
        <taxon>Eubacteriaceae</taxon>
        <taxon>Eubacterium</taxon>
    </lineage>
</organism>
<dbReference type="Pfam" id="PF00121">
    <property type="entry name" value="TIM"/>
    <property type="match status" value="1"/>
</dbReference>
<evidence type="ECO:0000256" key="1">
    <source>
        <dbReference type="ARBA" id="ARBA00000642"/>
    </source>
</evidence>
<comment type="pathway">
    <text evidence="14">Carbohydrate biosynthesis; gluconeogenesis.</text>
</comment>
<dbReference type="NCBIfam" id="NF010569">
    <property type="entry name" value="PRK13962.1"/>
    <property type="match status" value="1"/>
</dbReference>
<dbReference type="CDD" id="cd00311">
    <property type="entry name" value="TIM"/>
    <property type="match status" value="1"/>
</dbReference>
<dbReference type="InterPro" id="IPR022896">
    <property type="entry name" value="TrioseP_Isoase_bac/euk"/>
</dbReference>
<comment type="catalytic activity">
    <reaction evidence="14">
        <text>D-glyceraldehyde 3-phosphate = dihydroxyacetone phosphate</text>
        <dbReference type="Rhea" id="RHEA:18585"/>
        <dbReference type="ChEBI" id="CHEBI:57642"/>
        <dbReference type="ChEBI" id="CHEBI:59776"/>
        <dbReference type="EC" id="5.3.1.1"/>
    </reaction>
</comment>
<dbReference type="EC" id="5.3.1.1" evidence="14"/>
<evidence type="ECO:0000256" key="7">
    <source>
        <dbReference type="ARBA" id="ARBA00022679"/>
    </source>
</evidence>
<dbReference type="OrthoDB" id="9808460at2"/>
<evidence type="ECO:0000256" key="10">
    <source>
        <dbReference type="ARBA" id="ARBA00022840"/>
    </source>
</evidence>
<dbReference type="GO" id="GO:0006094">
    <property type="term" value="P:gluconeogenesis"/>
    <property type="evidence" value="ECO:0007669"/>
    <property type="project" value="UniProtKB-UniRule"/>
</dbReference>
<dbReference type="RefSeq" id="WP_090469323.1">
    <property type="nucleotide sequence ID" value="NZ_FOWF01000005.1"/>
</dbReference>
<dbReference type="InterPro" id="IPR020861">
    <property type="entry name" value="Triosephosphate_isomerase_AS"/>
</dbReference>
<dbReference type="NCBIfam" id="TIGR00419">
    <property type="entry name" value="tim"/>
    <property type="match status" value="1"/>
</dbReference>